<gene>
    <name evidence="10" type="ORF">I8J29_26710</name>
</gene>
<dbReference type="RefSeq" id="WP_208850417.1">
    <property type="nucleotide sequence ID" value="NZ_JAGGDJ010000040.1"/>
</dbReference>
<evidence type="ECO:0000256" key="6">
    <source>
        <dbReference type="ARBA" id="ARBA00023136"/>
    </source>
</evidence>
<dbReference type="SMART" id="SM00382">
    <property type="entry name" value="AAA"/>
    <property type="match status" value="1"/>
</dbReference>
<feature type="transmembrane region" description="Helical" evidence="7">
    <location>
        <begin position="150"/>
        <end position="171"/>
    </location>
</feature>
<feature type="domain" description="ABC transporter" evidence="8">
    <location>
        <begin position="357"/>
        <end position="593"/>
    </location>
</feature>
<keyword evidence="11" id="KW-1185">Reference proteome</keyword>
<feature type="transmembrane region" description="Helical" evidence="7">
    <location>
        <begin position="265"/>
        <end position="283"/>
    </location>
</feature>
<evidence type="ECO:0000313" key="10">
    <source>
        <dbReference type="EMBL" id="MBO7747787.1"/>
    </source>
</evidence>
<name>A0ABS3WHL5_9BACL</name>
<dbReference type="Gene3D" id="3.40.50.300">
    <property type="entry name" value="P-loop containing nucleotide triphosphate hydrolases"/>
    <property type="match status" value="1"/>
</dbReference>
<comment type="subcellular location">
    <subcellularLocation>
        <location evidence="1">Cell membrane</location>
        <topology evidence="1">Multi-pass membrane protein</topology>
    </subcellularLocation>
</comment>
<dbReference type="InterPro" id="IPR036640">
    <property type="entry name" value="ABC1_TM_sf"/>
</dbReference>
<sequence>MGRILIYVRKLHDYAGFKLYLNLFGMMASGVLEGIGIFLLVPLLALFGLTDAGGGSSLPLVSSVVASLSSLSEDRKLVIVLSLFILLVLGQAYLQRVLTNLNEVIEQGFIRYLRVEVYQSLLQSNWSFFLKKRKSDFVHIMTQELSRASYGVYLSLRLVTTLLFTSVQIGLAMLLSWKLTLCILICGCIVAVYLRAFIRKSRANGFESSELVQSYYAGMTEQFNGIKEIKSNRLEGQHMDWFRSLSVQLEQNSVSFTKLQSNTQFYYKAASGLLIALFVVLSLKGLHVDSGQLILIAIIFTRLWPKFAMLQSSWEQLAQSIPAFKNLMDLQIECRGSQELEDNQHPFDHPARMEQGIECRNVYYRYNPNHSEYALEDISLCIPANSMTAIVGKSGAGKSTLIDLLIGLIQPERGEVRVDGKPLGSAGALSLRNSVSYVSQDPFLFHASIRDNLAIARPGASEDAMWEALRAAASETFVRRLPLGLDTVLGDRGVRLSGGERQRIVLARALLRKPAVLVLDEATSALDGEHEARIQEALDRLKGSMTIIVIAHRLSTIRGADQVAVLENGRLARLGEYRQLAGEVDGPFGQLLSYQRTSSG</sequence>
<dbReference type="Proteomes" id="UP000670947">
    <property type="component" value="Unassembled WGS sequence"/>
</dbReference>
<evidence type="ECO:0000256" key="5">
    <source>
        <dbReference type="ARBA" id="ARBA00022989"/>
    </source>
</evidence>
<dbReference type="PROSITE" id="PS50929">
    <property type="entry name" value="ABC_TM1F"/>
    <property type="match status" value="1"/>
</dbReference>
<evidence type="ECO:0000256" key="4">
    <source>
        <dbReference type="ARBA" id="ARBA00022840"/>
    </source>
</evidence>
<dbReference type="GO" id="GO:0005524">
    <property type="term" value="F:ATP binding"/>
    <property type="evidence" value="ECO:0007669"/>
    <property type="project" value="UniProtKB-KW"/>
</dbReference>
<dbReference type="Gene3D" id="1.20.1560.10">
    <property type="entry name" value="ABC transporter type 1, transmembrane domain"/>
    <property type="match status" value="1"/>
</dbReference>
<dbReference type="PANTHER" id="PTHR24221">
    <property type="entry name" value="ATP-BINDING CASSETTE SUB-FAMILY B"/>
    <property type="match status" value="1"/>
</dbReference>
<feature type="transmembrane region" description="Helical" evidence="7">
    <location>
        <begin position="21"/>
        <end position="49"/>
    </location>
</feature>
<accession>A0ABS3WHL5</accession>
<dbReference type="InterPro" id="IPR011527">
    <property type="entry name" value="ABC1_TM_dom"/>
</dbReference>
<evidence type="ECO:0000313" key="11">
    <source>
        <dbReference type="Proteomes" id="UP000670947"/>
    </source>
</evidence>
<dbReference type="SUPFAM" id="SSF90123">
    <property type="entry name" value="ABC transporter transmembrane region"/>
    <property type="match status" value="1"/>
</dbReference>
<proteinExistence type="predicted"/>
<dbReference type="InterPro" id="IPR039421">
    <property type="entry name" value="Type_1_exporter"/>
</dbReference>
<dbReference type="SUPFAM" id="SSF52540">
    <property type="entry name" value="P-loop containing nucleoside triphosphate hydrolases"/>
    <property type="match status" value="1"/>
</dbReference>
<keyword evidence="5 7" id="KW-1133">Transmembrane helix</keyword>
<dbReference type="PANTHER" id="PTHR24221:SF654">
    <property type="entry name" value="ATP-BINDING CASSETTE SUB-FAMILY B MEMBER 6"/>
    <property type="match status" value="1"/>
</dbReference>
<evidence type="ECO:0000256" key="7">
    <source>
        <dbReference type="SAM" id="Phobius"/>
    </source>
</evidence>
<feature type="transmembrane region" description="Helical" evidence="7">
    <location>
        <begin position="177"/>
        <end position="198"/>
    </location>
</feature>
<dbReference type="InterPro" id="IPR027417">
    <property type="entry name" value="P-loop_NTPase"/>
</dbReference>
<comment type="caution">
    <text evidence="10">The sequence shown here is derived from an EMBL/GenBank/DDBJ whole genome shotgun (WGS) entry which is preliminary data.</text>
</comment>
<feature type="domain" description="ABC transmembrane type-1" evidence="9">
    <location>
        <begin position="23"/>
        <end position="319"/>
    </location>
</feature>
<dbReference type="EMBL" id="JAGGDJ010000040">
    <property type="protein sequence ID" value="MBO7747787.1"/>
    <property type="molecule type" value="Genomic_DNA"/>
</dbReference>
<dbReference type="InterPro" id="IPR003439">
    <property type="entry name" value="ABC_transporter-like_ATP-bd"/>
</dbReference>
<keyword evidence="4 10" id="KW-0067">ATP-binding</keyword>
<dbReference type="Pfam" id="PF00005">
    <property type="entry name" value="ABC_tran"/>
    <property type="match status" value="1"/>
</dbReference>
<keyword evidence="2 7" id="KW-0812">Transmembrane</keyword>
<dbReference type="InterPro" id="IPR003593">
    <property type="entry name" value="AAA+_ATPase"/>
</dbReference>
<evidence type="ECO:0000259" key="8">
    <source>
        <dbReference type="PROSITE" id="PS50893"/>
    </source>
</evidence>
<feature type="transmembrane region" description="Helical" evidence="7">
    <location>
        <begin position="77"/>
        <end position="94"/>
    </location>
</feature>
<evidence type="ECO:0000259" key="9">
    <source>
        <dbReference type="PROSITE" id="PS50929"/>
    </source>
</evidence>
<organism evidence="10 11">
    <name type="scientific">Paenibacillus artemisiicola</name>
    <dbReference type="NCBI Taxonomy" id="1172618"/>
    <lineage>
        <taxon>Bacteria</taxon>
        <taxon>Bacillati</taxon>
        <taxon>Bacillota</taxon>
        <taxon>Bacilli</taxon>
        <taxon>Bacillales</taxon>
        <taxon>Paenibacillaceae</taxon>
        <taxon>Paenibacillus</taxon>
    </lineage>
</organism>
<keyword evidence="6 7" id="KW-0472">Membrane</keyword>
<evidence type="ECO:0000256" key="1">
    <source>
        <dbReference type="ARBA" id="ARBA00004651"/>
    </source>
</evidence>
<protein>
    <submittedName>
        <fullName evidence="10">ABC transporter ATP-binding protein</fullName>
    </submittedName>
</protein>
<keyword evidence="3" id="KW-0547">Nucleotide-binding</keyword>
<evidence type="ECO:0000256" key="3">
    <source>
        <dbReference type="ARBA" id="ARBA00022741"/>
    </source>
</evidence>
<dbReference type="PROSITE" id="PS50893">
    <property type="entry name" value="ABC_TRANSPORTER_2"/>
    <property type="match status" value="1"/>
</dbReference>
<evidence type="ECO:0000256" key="2">
    <source>
        <dbReference type="ARBA" id="ARBA00022692"/>
    </source>
</evidence>
<reference evidence="10 11" key="1">
    <citation type="submission" date="2021-03" db="EMBL/GenBank/DDBJ databases">
        <title>Paenibacillus artemisicola MWE-103 whole genome sequence.</title>
        <authorList>
            <person name="Ham Y.J."/>
        </authorList>
    </citation>
    <scope>NUCLEOTIDE SEQUENCE [LARGE SCALE GENOMIC DNA]</scope>
    <source>
        <strain evidence="10 11">MWE-103</strain>
    </source>
</reference>
<dbReference type="PROSITE" id="PS00211">
    <property type="entry name" value="ABC_TRANSPORTER_1"/>
    <property type="match status" value="1"/>
</dbReference>
<dbReference type="InterPro" id="IPR017871">
    <property type="entry name" value="ABC_transporter-like_CS"/>
</dbReference>
<dbReference type="Pfam" id="PF00664">
    <property type="entry name" value="ABC_membrane"/>
    <property type="match status" value="1"/>
</dbReference>